<feature type="domain" description="N-acetyltransferase" evidence="3">
    <location>
        <begin position="25"/>
        <end position="215"/>
    </location>
</feature>
<sequence>MPEYSYRVIPIPVSSLLQSHVDKYTSLRLLALGTNPESFSSNQDEERQFSPEQWRGRIDTDDRVTLIAVASKQNSDTSSSSSSSTNSSFINSSTLLDDDKSEWVGLITVLSPEFLKERMKDLPLKFQEFAMWLGEPAHVLVSMWVHPEHRRKGLGGRLISGAIDWVKSRTVVVGQSAAVLEVLVENKEAVELYRRLGFEDIEKGSHSIWMGKKINQRIA</sequence>
<keyword evidence="2" id="KW-0012">Acyltransferase</keyword>
<keyword evidence="5" id="KW-1185">Reference proteome</keyword>
<dbReference type="Pfam" id="PF00583">
    <property type="entry name" value="Acetyltransf_1"/>
    <property type="match status" value="1"/>
</dbReference>
<comment type="caution">
    <text evidence="4">The sequence shown here is derived from an EMBL/GenBank/DDBJ whole genome shotgun (WGS) entry which is preliminary data.</text>
</comment>
<gene>
    <name evidence="4" type="ORF">J3R30DRAFT_3405850</name>
</gene>
<evidence type="ECO:0000256" key="1">
    <source>
        <dbReference type="ARBA" id="ARBA00022679"/>
    </source>
</evidence>
<dbReference type="InterPro" id="IPR016181">
    <property type="entry name" value="Acyl_CoA_acyltransferase"/>
</dbReference>
<reference evidence="4" key="1">
    <citation type="submission" date="2022-08" db="EMBL/GenBank/DDBJ databases">
        <title>A Global Phylogenomic Analysis of the Shiitake Genus Lentinula.</title>
        <authorList>
            <consortium name="DOE Joint Genome Institute"/>
            <person name="Sierra-Patev S."/>
            <person name="Min B."/>
            <person name="Naranjo-Ortiz M."/>
            <person name="Looney B."/>
            <person name="Konkel Z."/>
            <person name="Slot J.C."/>
            <person name="Sakamoto Y."/>
            <person name="Steenwyk J.L."/>
            <person name="Rokas A."/>
            <person name="Carro J."/>
            <person name="Camarero S."/>
            <person name="Ferreira P."/>
            <person name="Molpeceres G."/>
            <person name="Ruiz-Duenas F.J."/>
            <person name="Serrano A."/>
            <person name="Henrissat B."/>
            <person name="Drula E."/>
            <person name="Hughes K.W."/>
            <person name="Mata J.L."/>
            <person name="Ishikawa N.K."/>
            <person name="Vargas-Isla R."/>
            <person name="Ushijima S."/>
            <person name="Smith C.A."/>
            <person name="Ahrendt S."/>
            <person name="Andreopoulos W."/>
            <person name="He G."/>
            <person name="Labutti K."/>
            <person name="Lipzen A."/>
            <person name="Ng V."/>
            <person name="Riley R."/>
            <person name="Sandor L."/>
            <person name="Barry K."/>
            <person name="Martinez A.T."/>
            <person name="Xiao Y."/>
            <person name="Gibbons J.G."/>
            <person name="Terashima K."/>
            <person name="Grigoriev I.V."/>
            <person name="Hibbett D.S."/>
        </authorList>
    </citation>
    <scope>NUCLEOTIDE SEQUENCE</scope>
    <source>
        <strain evidence="4">JLM2183</strain>
    </source>
</reference>
<organism evidence="4 5">
    <name type="scientific">Lentinula aciculospora</name>
    <dbReference type="NCBI Taxonomy" id="153920"/>
    <lineage>
        <taxon>Eukaryota</taxon>
        <taxon>Fungi</taxon>
        <taxon>Dikarya</taxon>
        <taxon>Basidiomycota</taxon>
        <taxon>Agaricomycotina</taxon>
        <taxon>Agaricomycetes</taxon>
        <taxon>Agaricomycetidae</taxon>
        <taxon>Agaricales</taxon>
        <taxon>Marasmiineae</taxon>
        <taxon>Omphalotaceae</taxon>
        <taxon>Lentinula</taxon>
    </lineage>
</organism>
<dbReference type="SUPFAM" id="SSF55729">
    <property type="entry name" value="Acyl-CoA N-acyltransferases (Nat)"/>
    <property type="match status" value="1"/>
</dbReference>
<dbReference type="OrthoDB" id="41532at2759"/>
<evidence type="ECO:0000256" key="2">
    <source>
        <dbReference type="ARBA" id="ARBA00023315"/>
    </source>
</evidence>
<dbReference type="Gene3D" id="3.40.630.30">
    <property type="match status" value="1"/>
</dbReference>
<proteinExistence type="predicted"/>
<evidence type="ECO:0000313" key="5">
    <source>
        <dbReference type="Proteomes" id="UP001150266"/>
    </source>
</evidence>
<dbReference type="PANTHER" id="PTHR43072">
    <property type="entry name" value="N-ACETYLTRANSFERASE"/>
    <property type="match status" value="1"/>
</dbReference>
<evidence type="ECO:0000313" key="4">
    <source>
        <dbReference type="EMBL" id="KAJ4475585.1"/>
    </source>
</evidence>
<dbReference type="CDD" id="cd04301">
    <property type="entry name" value="NAT_SF"/>
    <property type="match status" value="1"/>
</dbReference>
<protein>
    <recommendedName>
        <fullName evidence="3">N-acetyltransferase domain-containing protein</fullName>
    </recommendedName>
</protein>
<dbReference type="Proteomes" id="UP001150266">
    <property type="component" value="Unassembled WGS sequence"/>
</dbReference>
<evidence type="ECO:0000259" key="3">
    <source>
        <dbReference type="PROSITE" id="PS51186"/>
    </source>
</evidence>
<dbReference type="AlphaFoldDB" id="A0A9W9DL49"/>
<keyword evidence="1" id="KW-0808">Transferase</keyword>
<dbReference type="EMBL" id="JAOTPV010000014">
    <property type="protein sequence ID" value="KAJ4475585.1"/>
    <property type="molecule type" value="Genomic_DNA"/>
</dbReference>
<dbReference type="PROSITE" id="PS51186">
    <property type="entry name" value="GNAT"/>
    <property type="match status" value="1"/>
</dbReference>
<accession>A0A9W9DL49</accession>
<dbReference type="GO" id="GO:0016747">
    <property type="term" value="F:acyltransferase activity, transferring groups other than amino-acyl groups"/>
    <property type="evidence" value="ECO:0007669"/>
    <property type="project" value="InterPro"/>
</dbReference>
<dbReference type="PANTHER" id="PTHR43072:SF23">
    <property type="entry name" value="UPF0039 PROTEIN C11D3.02C"/>
    <property type="match status" value="1"/>
</dbReference>
<dbReference type="InterPro" id="IPR000182">
    <property type="entry name" value="GNAT_dom"/>
</dbReference>
<name>A0A9W9DL49_9AGAR</name>